<dbReference type="HOGENOM" id="CLU_201610_0_0_10"/>
<protein>
    <submittedName>
        <fullName evidence="1">Uncharacterized protein</fullName>
    </submittedName>
</protein>
<gene>
    <name evidence="1" type="ORF">HMPREF1056_03219</name>
</gene>
<proteinExistence type="predicted"/>
<name>A0A0E2AN10_BACFG</name>
<dbReference type="EMBL" id="AGXN01000019">
    <property type="protein sequence ID" value="EIY92931.1"/>
    <property type="molecule type" value="Genomic_DNA"/>
</dbReference>
<accession>A0A0E2AN10</accession>
<evidence type="ECO:0000313" key="2">
    <source>
        <dbReference type="Proteomes" id="UP000003879"/>
    </source>
</evidence>
<dbReference type="PATRIC" id="fig|997883.3.peg.3372"/>
<dbReference type="RefSeq" id="WP_005798032.1">
    <property type="nucleotide sequence ID" value="NZ_JH724216.1"/>
</dbReference>
<dbReference type="Proteomes" id="UP000003879">
    <property type="component" value="Unassembled WGS sequence"/>
</dbReference>
<dbReference type="AlphaFoldDB" id="A0A0E2AN10"/>
<sequence length="72" mass="8658">MKLFCLNEHTSCYNYERYAQEEYWYYTFNKGLEHEEELQNNCILFVLKEGPRLSYNEFQFTISAGENGPCLP</sequence>
<comment type="caution">
    <text evidence="1">The sequence shown here is derived from an EMBL/GenBank/DDBJ whole genome shotgun (WGS) entry which is preliminary data.</text>
</comment>
<organism evidence="1 2">
    <name type="scientific">Bacteroides fragilis CL07T12C05</name>
    <dbReference type="NCBI Taxonomy" id="997883"/>
    <lineage>
        <taxon>Bacteria</taxon>
        <taxon>Pseudomonadati</taxon>
        <taxon>Bacteroidota</taxon>
        <taxon>Bacteroidia</taxon>
        <taxon>Bacteroidales</taxon>
        <taxon>Bacteroidaceae</taxon>
        <taxon>Bacteroides</taxon>
    </lineage>
</organism>
<reference evidence="1 2" key="1">
    <citation type="submission" date="2012-02" db="EMBL/GenBank/DDBJ databases">
        <title>The Genome Sequence of Bacteroides fragilis CL07T12C05.</title>
        <authorList>
            <consortium name="The Broad Institute Genome Sequencing Platform"/>
            <person name="Earl A."/>
            <person name="Ward D."/>
            <person name="Feldgarden M."/>
            <person name="Gevers D."/>
            <person name="Zitomersky N.L."/>
            <person name="Coyne M.J."/>
            <person name="Comstock L.E."/>
            <person name="Young S.K."/>
            <person name="Zeng Q."/>
            <person name="Gargeya S."/>
            <person name="Fitzgerald M."/>
            <person name="Haas B."/>
            <person name="Abouelleil A."/>
            <person name="Alvarado L."/>
            <person name="Arachchi H.M."/>
            <person name="Berlin A."/>
            <person name="Chapman S.B."/>
            <person name="Gearin G."/>
            <person name="Goldberg J."/>
            <person name="Griggs A."/>
            <person name="Gujja S."/>
            <person name="Hansen M."/>
            <person name="Heiman D."/>
            <person name="Howarth C."/>
            <person name="Larimer J."/>
            <person name="Lui A."/>
            <person name="MacDonald P.J.P."/>
            <person name="McCowen C."/>
            <person name="Montmayeur A."/>
            <person name="Murphy C."/>
            <person name="Neiman D."/>
            <person name="Pearson M."/>
            <person name="Priest M."/>
            <person name="Roberts A."/>
            <person name="Saif S."/>
            <person name="Shea T."/>
            <person name="Sisk P."/>
            <person name="Stolte C."/>
            <person name="Sykes S."/>
            <person name="Wortman J."/>
            <person name="Nusbaum C."/>
            <person name="Birren B."/>
        </authorList>
    </citation>
    <scope>NUCLEOTIDE SEQUENCE [LARGE SCALE GENOMIC DNA]</scope>
    <source>
        <strain evidence="1 2">CL07T12C05</strain>
    </source>
</reference>
<evidence type="ECO:0000313" key="1">
    <source>
        <dbReference type="EMBL" id="EIY92931.1"/>
    </source>
</evidence>